<evidence type="ECO:0000313" key="1">
    <source>
        <dbReference type="EMBL" id="KIJ13792.1"/>
    </source>
</evidence>
<organism evidence="1 2">
    <name type="scientific">Paxillus involutus ATCC 200175</name>
    <dbReference type="NCBI Taxonomy" id="664439"/>
    <lineage>
        <taxon>Eukaryota</taxon>
        <taxon>Fungi</taxon>
        <taxon>Dikarya</taxon>
        <taxon>Basidiomycota</taxon>
        <taxon>Agaricomycotina</taxon>
        <taxon>Agaricomycetes</taxon>
        <taxon>Agaricomycetidae</taxon>
        <taxon>Boletales</taxon>
        <taxon>Paxilineae</taxon>
        <taxon>Paxillaceae</taxon>
        <taxon>Paxillus</taxon>
    </lineage>
</organism>
<name>A0A0C9U2I0_PAXIN</name>
<reference evidence="2" key="2">
    <citation type="submission" date="2015-01" db="EMBL/GenBank/DDBJ databases">
        <title>Evolutionary Origins and Diversification of the Mycorrhizal Mutualists.</title>
        <authorList>
            <consortium name="DOE Joint Genome Institute"/>
            <consortium name="Mycorrhizal Genomics Consortium"/>
            <person name="Kohler A."/>
            <person name="Kuo A."/>
            <person name="Nagy L.G."/>
            <person name="Floudas D."/>
            <person name="Copeland A."/>
            <person name="Barry K.W."/>
            <person name="Cichocki N."/>
            <person name="Veneault-Fourrey C."/>
            <person name="LaButti K."/>
            <person name="Lindquist E.A."/>
            <person name="Lipzen A."/>
            <person name="Lundell T."/>
            <person name="Morin E."/>
            <person name="Murat C."/>
            <person name="Riley R."/>
            <person name="Ohm R."/>
            <person name="Sun H."/>
            <person name="Tunlid A."/>
            <person name="Henrissat B."/>
            <person name="Grigoriev I.V."/>
            <person name="Hibbett D.S."/>
            <person name="Martin F."/>
        </authorList>
    </citation>
    <scope>NUCLEOTIDE SEQUENCE [LARGE SCALE GENOMIC DNA]</scope>
    <source>
        <strain evidence="2">ATCC 200175</strain>
    </source>
</reference>
<dbReference type="HOGENOM" id="CLU_2813110_0_0_1"/>
<protein>
    <submittedName>
        <fullName evidence="1">Uncharacterized protein</fullName>
    </submittedName>
</protein>
<proteinExistence type="predicted"/>
<keyword evidence="2" id="KW-1185">Reference proteome</keyword>
<dbReference type="AlphaFoldDB" id="A0A0C9U2I0"/>
<reference evidence="1 2" key="1">
    <citation type="submission" date="2014-06" db="EMBL/GenBank/DDBJ databases">
        <authorList>
            <consortium name="DOE Joint Genome Institute"/>
            <person name="Kuo A."/>
            <person name="Kohler A."/>
            <person name="Nagy L.G."/>
            <person name="Floudas D."/>
            <person name="Copeland A."/>
            <person name="Barry K.W."/>
            <person name="Cichocki N."/>
            <person name="Veneault-Fourrey C."/>
            <person name="LaButti K."/>
            <person name="Lindquist E.A."/>
            <person name="Lipzen A."/>
            <person name="Lundell T."/>
            <person name="Morin E."/>
            <person name="Murat C."/>
            <person name="Sun H."/>
            <person name="Tunlid A."/>
            <person name="Henrissat B."/>
            <person name="Grigoriev I.V."/>
            <person name="Hibbett D.S."/>
            <person name="Martin F."/>
            <person name="Nordberg H.P."/>
            <person name="Cantor M.N."/>
            <person name="Hua S.X."/>
        </authorList>
    </citation>
    <scope>NUCLEOTIDE SEQUENCE [LARGE SCALE GENOMIC DNA]</scope>
    <source>
        <strain evidence="1 2">ATCC 200175</strain>
    </source>
</reference>
<accession>A0A0C9U2I0</accession>
<dbReference type="OrthoDB" id="10497975at2759"/>
<dbReference type="EMBL" id="KN819348">
    <property type="protein sequence ID" value="KIJ13792.1"/>
    <property type="molecule type" value="Genomic_DNA"/>
</dbReference>
<evidence type="ECO:0000313" key="2">
    <source>
        <dbReference type="Proteomes" id="UP000053647"/>
    </source>
</evidence>
<dbReference type="Proteomes" id="UP000053647">
    <property type="component" value="Unassembled WGS sequence"/>
</dbReference>
<sequence length="67" mass="7040">MFDLAPLRGVDPTIAAAAGPAGGGSKRGIPDNSLCAFASASVGHLQGRRVTLLLHYTLQVFHWLNKP</sequence>
<gene>
    <name evidence="1" type="ORF">PAXINDRAFT_170111</name>
</gene>